<organism evidence="1">
    <name type="scientific">marine sediment metagenome</name>
    <dbReference type="NCBI Taxonomy" id="412755"/>
    <lineage>
        <taxon>unclassified sequences</taxon>
        <taxon>metagenomes</taxon>
        <taxon>ecological metagenomes</taxon>
    </lineage>
</organism>
<protein>
    <submittedName>
        <fullName evidence="1">Uncharacterized protein</fullName>
    </submittedName>
</protein>
<proteinExistence type="predicted"/>
<name>A0A0F9AH25_9ZZZZ</name>
<dbReference type="AlphaFoldDB" id="A0A0F9AH25"/>
<reference evidence="1" key="1">
    <citation type="journal article" date="2015" name="Nature">
        <title>Complex archaea that bridge the gap between prokaryotes and eukaryotes.</title>
        <authorList>
            <person name="Spang A."/>
            <person name="Saw J.H."/>
            <person name="Jorgensen S.L."/>
            <person name="Zaremba-Niedzwiedzka K."/>
            <person name="Martijn J."/>
            <person name="Lind A.E."/>
            <person name="van Eijk R."/>
            <person name="Schleper C."/>
            <person name="Guy L."/>
            <person name="Ettema T.J."/>
        </authorList>
    </citation>
    <scope>NUCLEOTIDE SEQUENCE</scope>
</reference>
<gene>
    <name evidence="1" type="ORF">LCGC14_2651150</name>
</gene>
<sequence length="86" mass="10429">MGWRTDNKYWYTLNTLWNIHKAYGHIYQCIEWRTRKGWIYGITTHPLSLIEYKADFDNAVEGTGQTRSEFLDYRLMRDYLNGVENE</sequence>
<dbReference type="EMBL" id="LAZR01045979">
    <property type="protein sequence ID" value="KKK97600.1"/>
    <property type="molecule type" value="Genomic_DNA"/>
</dbReference>
<evidence type="ECO:0000313" key="1">
    <source>
        <dbReference type="EMBL" id="KKK97600.1"/>
    </source>
</evidence>
<comment type="caution">
    <text evidence="1">The sequence shown here is derived from an EMBL/GenBank/DDBJ whole genome shotgun (WGS) entry which is preliminary data.</text>
</comment>
<accession>A0A0F9AH25</accession>